<name>A0A099MWY7_PSEDL</name>
<protein>
    <submittedName>
        <fullName evidence="1">Acyltransferase</fullName>
    </submittedName>
</protein>
<keyword evidence="1" id="KW-0808">Transferase</keyword>
<organism evidence="1 2">
    <name type="scientific">Pseudomonas plecoglossicida</name>
    <dbReference type="NCBI Taxonomy" id="70775"/>
    <lineage>
        <taxon>Bacteria</taxon>
        <taxon>Pseudomonadati</taxon>
        <taxon>Pseudomonadota</taxon>
        <taxon>Gammaproteobacteria</taxon>
        <taxon>Pseudomonadales</taxon>
        <taxon>Pseudomonadaceae</taxon>
        <taxon>Pseudomonas</taxon>
    </lineage>
</organism>
<dbReference type="PANTHER" id="PTHR23028">
    <property type="entry name" value="ACETYLTRANSFERASE"/>
    <property type="match status" value="1"/>
</dbReference>
<dbReference type="InterPro" id="IPR050879">
    <property type="entry name" value="Acyltransferase_3"/>
</dbReference>
<sequence length="344" mass="39176">MLYSLQALRAFAAWVVVCHHFMQIFFDFQASGPIGQLLTDRGAAGVDIFFVISGLVIYLSTRDKAIEPRQFLLNRALRIVPAYWFYTALMATLLLAFSQWMPHQAFTWHHLLLSLLFIPAENPGGYGLYPTLNVGWTLNFEMFFYLLFGLAFLVRQRHHQLLVTAALLLASEILGGLGVLSRFYSNDIIYEFLLGIGLGVLHRRGLIHQGRWMPLALLAVAGLAIYHLDASRRLLHWGVPSAMIVLAFVALEPVFRGNRLLKALGDCSYSVYLVHVLVLYAGWFASQRLQLNPYLVFALCVPSIGLMSWFSYQWLERGLYRRMQAWLAAPRGRAPEYALSRVKY</sequence>
<evidence type="ECO:0000313" key="1">
    <source>
        <dbReference type="EMBL" id="PBJ94789.1"/>
    </source>
</evidence>
<gene>
    <name evidence="1" type="ORF">CMV24_15145</name>
</gene>
<evidence type="ECO:0000313" key="2">
    <source>
        <dbReference type="Proteomes" id="UP000218102"/>
    </source>
</evidence>
<dbReference type="InterPro" id="IPR002656">
    <property type="entry name" value="Acyl_transf_3_dom"/>
</dbReference>
<dbReference type="EMBL" id="NTME01000013">
    <property type="protein sequence ID" value="PBJ94789.1"/>
    <property type="molecule type" value="Genomic_DNA"/>
</dbReference>
<dbReference type="GO" id="GO:0016747">
    <property type="term" value="F:acyltransferase activity, transferring groups other than amino-acyl groups"/>
    <property type="evidence" value="ECO:0007669"/>
    <property type="project" value="InterPro"/>
</dbReference>
<dbReference type="RefSeq" id="WP_023661227.1">
    <property type="nucleotide sequence ID" value="NZ_CP010359.1"/>
</dbReference>
<dbReference type="KEGG" id="ppj:RK21_03063"/>
<comment type="caution">
    <text evidence="1">The sequence shown here is derived from an EMBL/GenBank/DDBJ whole genome shotgun (WGS) entry which is preliminary data.</text>
</comment>
<dbReference type="AlphaFoldDB" id="A0A099MWY7"/>
<dbReference type="Pfam" id="PF01757">
    <property type="entry name" value="Acyl_transf_3"/>
    <property type="match status" value="1"/>
</dbReference>
<dbReference type="GO" id="GO:0000271">
    <property type="term" value="P:polysaccharide biosynthetic process"/>
    <property type="evidence" value="ECO:0007669"/>
    <property type="project" value="TreeGrafter"/>
</dbReference>
<dbReference type="STRING" id="1215115.GCA_000688275_00346"/>
<reference evidence="1 2" key="1">
    <citation type="submission" date="2017-09" db="EMBL/GenBank/DDBJ databases">
        <authorList>
            <person name="Ehlers B."/>
            <person name="Leendertz F.H."/>
        </authorList>
    </citation>
    <scope>NUCLEOTIDE SEQUENCE [LARGE SCALE GENOMIC DNA]</scope>
    <source>
        <strain evidence="1 2">DJ-1</strain>
    </source>
</reference>
<accession>A0A099MWY7</accession>
<dbReference type="PANTHER" id="PTHR23028:SF53">
    <property type="entry name" value="ACYL_TRANSF_3 DOMAIN-CONTAINING PROTEIN"/>
    <property type="match status" value="1"/>
</dbReference>
<proteinExistence type="predicted"/>
<dbReference type="Proteomes" id="UP000218102">
    <property type="component" value="Unassembled WGS sequence"/>
</dbReference>
<keyword evidence="1" id="KW-0012">Acyltransferase</keyword>
<dbReference type="GO" id="GO:0016020">
    <property type="term" value="C:membrane"/>
    <property type="evidence" value="ECO:0007669"/>
    <property type="project" value="TreeGrafter"/>
</dbReference>